<accession>A0AAE3GA06</accession>
<evidence type="ECO:0000313" key="2">
    <source>
        <dbReference type="Proteomes" id="UP001206128"/>
    </source>
</evidence>
<gene>
    <name evidence="1" type="ORF">LX83_001266</name>
</gene>
<evidence type="ECO:0000313" key="1">
    <source>
        <dbReference type="EMBL" id="MCP2164426.1"/>
    </source>
</evidence>
<protein>
    <submittedName>
        <fullName evidence="1">Uncharacterized protein</fullName>
    </submittedName>
</protein>
<dbReference type="AlphaFoldDB" id="A0AAE3GA06"/>
<keyword evidence="2" id="KW-1185">Reference proteome</keyword>
<proteinExistence type="predicted"/>
<reference evidence="1" key="1">
    <citation type="submission" date="2022-06" db="EMBL/GenBank/DDBJ databases">
        <title>Genomic Encyclopedia of Archaeal and Bacterial Type Strains, Phase II (KMG-II): from individual species to whole genera.</title>
        <authorList>
            <person name="Goeker M."/>
        </authorList>
    </citation>
    <scope>NUCLEOTIDE SEQUENCE</scope>
    <source>
        <strain evidence="1">DSM 43935</strain>
    </source>
</reference>
<name>A0AAE3GA06_9PSEU</name>
<organism evidence="1 2">
    <name type="scientific">Goodfellowiella coeruleoviolacea</name>
    <dbReference type="NCBI Taxonomy" id="334858"/>
    <lineage>
        <taxon>Bacteria</taxon>
        <taxon>Bacillati</taxon>
        <taxon>Actinomycetota</taxon>
        <taxon>Actinomycetes</taxon>
        <taxon>Pseudonocardiales</taxon>
        <taxon>Pseudonocardiaceae</taxon>
        <taxon>Goodfellowiella</taxon>
    </lineage>
</organism>
<dbReference type="EMBL" id="JAMTCK010000003">
    <property type="protein sequence ID" value="MCP2164426.1"/>
    <property type="molecule type" value="Genomic_DNA"/>
</dbReference>
<dbReference type="RefSeq" id="WP_253768083.1">
    <property type="nucleotide sequence ID" value="NZ_JAMTCK010000003.1"/>
</dbReference>
<dbReference type="Proteomes" id="UP001206128">
    <property type="component" value="Unassembled WGS sequence"/>
</dbReference>
<sequence>MTKEAESETSLEGTELEVAQRARSAGIGITWQTGFDLSWGSKVEQHESKFFLLDFPNGRQRRPFIIQSRLLPLLARENFEHWTFLGDYCAFLDKSRNSIEAVVRGLDRGQRILSSWIFSEIPGYEELEGGDIAERYADFENIWERSNWRIPIPIGTAKHQKIELGTASPVSTLTIKDAYLWPLQRQVALKIHNTSALRHDEALEVLERCSSALFFEFDMLRAFPLSLMRRDDDVLEIPRNRDEHNKPLGPMRTSYARQAVSLYLYGSSATGVPLLQYLAYYQAIEHFFPTFLNQSTLHRIRNTFRDPLFDIDSDRDVQKIIDLMRANTRESSSERNQLKITLRACIDESEVTAFLAESPNIHEFLSKSNEISGVNKLNQRSDESLLDQIARRVYSIRCRIVHTKEAGGDANARPLLPFDKEADLLEHDINLVRFLAQKVIIAANEGRLSI</sequence>
<comment type="caution">
    <text evidence="1">The sequence shown here is derived from an EMBL/GenBank/DDBJ whole genome shotgun (WGS) entry which is preliminary data.</text>
</comment>